<evidence type="ECO:0000313" key="1">
    <source>
        <dbReference type="EMBL" id="MRX55502.1"/>
    </source>
</evidence>
<evidence type="ECO:0000313" key="2">
    <source>
        <dbReference type="Proteomes" id="UP000441585"/>
    </source>
</evidence>
<gene>
    <name evidence="1" type="ORF">GJU41_16175</name>
</gene>
<dbReference type="AlphaFoldDB" id="A0A6I2ME25"/>
<dbReference type="Proteomes" id="UP000441585">
    <property type="component" value="Unassembled WGS sequence"/>
</dbReference>
<sequence length="162" mass="19020">MGNMIVKAQTEQVEVFLGNVVKELNTFLNHATISSFLDETAGDETYYEDLFRNLRRLSVYCEEGLEACHIVLQNEPFRKPAAEKALYKIYHQCIEEFYNPKNDVWYEDSRSAYTGKNAIKYRHTAPESLKVMIASLESGFQEIREELEYYETDYRTKMIQSK</sequence>
<organism evidence="1 2">
    <name type="scientific">Metabacillus idriensis</name>
    <dbReference type="NCBI Taxonomy" id="324768"/>
    <lineage>
        <taxon>Bacteria</taxon>
        <taxon>Bacillati</taxon>
        <taxon>Bacillota</taxon>
        <taxon>Bacilli</taxon>
        <taxon>Bacillales</taxon>
        <taxon>Bacillaceae</taxon>
        <taxon>Metabacillus</taxon>
    </lineage>
</organism>
<keyword evidence="2" id="KW-1185">Reference proteome</keyword>
<comment type="caution">
    <text evidence="1">The sequence shown here is derived from an EMBL/GenBank/DDBJ whole genome shotgun (WGS) entry which is preliminary data.</text>
</comment>
<dbReference type="Pfam" id="PF13047">
    <property type="entry name" value="DUF3907"/>
    <property type="match status" value="1"/>
</dbReference>
<protein>
    <submittedName>
        <fullName evidence="1">DUF3907 family protein</fullName>
    </submittedName>
</protein>
<name>A0A6I2ME25_9BACI</name>
<accession>A0A6I2ME25</accession>
<proteinExistence type="predicted"/>
<dbReference type="RefSeq" id="WP_070877592.1">
    <property type="nucleotide sequence ID" value="NZ_CAJFZX010000001.1"/>
</dbReference>
<dbReference type="EMBL" id="WKKF01000005">
    <property type="protein sequence ID" value="MRX55502.1"/>
    <property type="molecule type" value="Genomic_DNA"/>
</dbReference>
<reference evidence="1 2" key="1">
    <citation type="submission" date="2019-11" db="EMBL/GenBank/DDBJ databases">
        <title>Bacillus idriensis genome.</title>
        <authorList>
            <person name="Konopka E.N."/>
            <person name="Newman J.D."/>
        </authorList>
    </citation>
    <scope>NUCLEOTIDE SEQUENCE [LARGE SCALE GENOMIC DNA]</scope>
    <source>
        <strain evidence="1 2">DSM 19097</strain>
    </source>
</reference>
<dbReference type="InterPro" id="IPR025013">
    <property type="entry name" value="DUF3907"/>
</dbReference>